<evidence type="ECO:0000313" key="1">
    <source>
        <dbReference type="EMBL" id="VVC92350.1"/>
    </source>
</evidence>
<accession>A0A5E4Q469</accession>
<dbReference type="EMBL" id="FZQP02001271">
    <property type="protein sequence ID" value="VVC92350.1"/>
    <property type="molecule type" value="Genomic_DNA"/>
</dbReference>
<gene>
    <name evidence="1" type="ORF">LSINAPIS_LOCUS4818</name>
</gene>
<dbReference type="InterPro" id="IPR017938">
    <property type="entry name" value="Riboflavin_synthase-like_b-brl"/>
</dbReference>
<evidence type="ECO:0000313" key="2">
    <source>
        <dbReference type="Proteomes" id="UP000324832"/>
    </source>
</evidence>
<dbReference type="Proteomes" id="UP000324832">
    <property type="component" value="Unassembled WGS sequence"/>
</dbReference>
<name>A0A5E4Q469_9NEOP</name>
<reference evidence="1 2" key="1">
    <citation type="submission" date="2017-07" db="EMBL/GenBank/DDBJ databases">
        <authorList>
            <person name="Talla V."/>
            <person name="Backstrom N."/>
        </authorList>
    </citation>
    <scope>NUCLEOTIDE SEQUENCE [LARGE SCALE GENOMIC DNA]</scope>
</reference>
<dbReference type="AlphaFoldDB" id="A0A5E4Q469"/>
<feature type="non-terminal residue" evidence="1">
    <location>
        <position position="94"/>
    </location>
</feature>
<organism evidence="1 2">
    <name type="scientific">Leptidea sinapis</name>
    <dbReference type="NCBI Taxonomy" id="189913"/>
    <lineage>
        <taxon>Eukaryota</taxon>
        <taxon>Metazoa</taxon>
        <taxon>Ecdysozoa</taxon>
        <taxon>Arthropoda</taxon>
        <taxon>Hexapoda</taxon>
        <taxon>Insecta</taxon>
        <taxon>Pterygota</taxon>
        <taxon>Neoptera</taxon>
        <taxon>Endopterygota</taxon>
        <taxon>Lepidoptera</taxon>
        <taxon>Glossata</taxon>
        <taxon>Ditrysia</taxon>
        <taxon>Papilionoidea</taxon>
        <taxon>Pieridae</taxon>
        <taxon>Dismorphiinae</taxon>
        <taxon>Leptidea</taxon>
    </lineage>
</organism>
<dbReference type="SUPFAM" id="SSF63380">
    <property type="entry name" value="Riboflavin synthase domain-like"/>
    <property type="match status" value="1"/>
</dbReference>
<sequence>MEEPIEPSKDDCCNNGCNPCIFDETLFHGNPAVIFLFLLDWMKINIPELTPLLKEDFDFSIIIKSYEGGLVSKYLYNLERNDTTLWRGPFNSYD</sequence>
<keyword evidence="2" id="KW-1185">Reference proteome</keyword>
<protein>
    <recommendedName>
        <fullName evidence="3">Oxidoreductase-like domain-containing protein</fullName>
    </recommendedName>
</protein>
<dbReference type="Gene3D" id="2.40.30.10">
    <property type="entry name" value="Translation factors"/>
    <property type="match status" value="1"/>
</dbReference>
<evidence type="ECO:0008006" key="3">
    <source>
        <dbReference type="Google" id="ProtNLM"/>
    </source>
</evidence>
<proteinExistence type="predicted"/>